<evidence type="ECO:0000313" key="3">
    <source>
        <dbReference type="Proteomes" id="UP000277803"/>
    </source>
</evidence>
<reference evidence="2 3" key="1">
    <citation type="submission" date="2018-09" db="EMBL/GenBank/DDBJ databases">
        <title>Genome sequence of Veillonella atypica isolated from periodontal Korean patients.</title>
        <authorList>
            <person name="Lee J.-H."/>
            <person name="Moon J.-H."/>
            <person name="Shin S.-Y."/>
        </authorList>
    </citation>
    <scope>NUCLEOTIDE SEQUENCE [LARGE SCALE GENOMIC DNA]</scope>
    <source>
        <strain evidence="2 3">KHUD_V1</strain>
    </source>
</reference>
<evidence type="ECO:0000256" key="1">
    <source>
        <dbReference type="SAM" id="Phobius"/>
    </source>
</evidence>
<evidence type="ECO:0000313" key="2">
    <source>
        <dbReference type="EMBL" id="RJY50455.1"/>
    </source>
</evidence>
<keyword evidence="1" id="KW-0812">Transmembrane</keyword>
<name>A0A3A6W722_9FIRM</name>
<accession>A0A3A6W722</accession>
<proteinExistence type="predicted"/>
<comment type="caution">
    <text evidence="2">The sequence shown here is derived from an EMBL/GenBank/DDBJ whole genome shotgun (WGS) entry which is preliminary data.</text>
</comment>
<organism evidence="2 3">
    <name type="scientific">Veillonella atypica</name>
    <dbReference type="NCBI Taxonomy" id="39777"/>
    <lineage>
        <taxon>Bacteria</taxon>
        <taxon>Bacillati</taxon>
        <taxon>Bacillota</taxon>
        <taxon>Negativicutes</taxon>
        <taxon>Veillonellales</taxon>
        <taxon>Veillonellaceae</taxon>
        <taxon>Veillonella</taxon>
    </lineage>
</organism>
<keyword evidence="1" id="KW-1133">Transmembrane helix</keyword>
<dbReference type="EMBL" id="QXZZ01000026">
    <property type="protein sequence ID" value="RJY50455.1"/>
    <property type="molecule type" value="Genomic_DNA"/>
</dbReference>
<keyword evidence="1" id="KW-0472">Membrane</keyword>
<dbReference type="AlphaFoldDB" id="A0A3A6W722"/>
<sequence>MTTSEIIMAVVAIFTFVGGVLKGVHEFENDRADRKAFEKRIIAVLEMIQGQYAEISKQIEASREDRRLLDKRIGILEEALRLEHARIDSMNSKIEALYIKFQ</sequence>
<dbReference type="RefSeq" id="WP_119982487.1">
    <property type="nucleotide sequence ID" value="NZ_QXZZ01000026.1"/>
</dbReference>
<dbReference type="Proteomes" id="UP000277803">
    <property type="component" value="Unassembled WGS sequence"/>
</dbReference>
<gene>
    <name evidence="2" type="ORF">D2965_05075</name>
</gene>
<feature type="transmembrane region" description="Helical" evidence="1">
    <location>
        <begin position="6"/>
        <end position="24"/>
    </location>
</feature>
<protein>
    <submittedName>
        <fullName evidence="2">Uncharacterized protein</fullName>
    </submittedName>
</protein>